<protein>
    <submittedName>
        <fullName evidence="2">Uncharacterized protein</fullName>
    </submittedName>
</protein>
<evidence type="ECO:0000256" key="1">
    <source>
        <dbReference type="SAM" id="MobiDB-lite"/>
    </source>
</evidence>
<evidence type="ECO:0000313" key="2">
    <source>
        <dbReference type="EMBL" id="KAJ5345813.1"/>
    </source>
</evidence>
<feature type="region of interest" description="Disordered" evidence="1">
    <location>
        <begin position="1"/>
        <end position="43"/>
    </location>
</feature>
<comment type="caution">
    <text evidence="2">The sequence shown here is derived from an EMBL/GenBank/DDBJ whole genome shotgun (WGS) entry which is preliminary data.</text>
</comment>
<organism evidence="2 3">
    <name type="scientific">Penicillium brevicompactum</name>
    <dbReference type="NCBI Taxonomy" id="5074"/>
    <lineage>
        <taxon>Eukaryota</taxon>
        <taxon>Fungi</taxon>
        <taxon>Dikarya</taxon>
        <taxon>Ascomycota</taxon>
        <taxon>Pezizomycotina</taxon>
        <taxon>Eurotiomycetes</taxon>
        <taxon>Eurotiomycetidae</taxon>
        <taxon>Eurotiales</taxon>
        <taxon>Aspergillaceae</taxon>
        <taxon>Penicillium</taxon>
    </lineage>
</organism>
<gene>
    <name evidence="2" type="ORF">N7452_003817</name>
</gene>
<name>A0A9W9QXB2_PENBR</name>
<dbReference type="EMBL" id="JAPZBQ010000002">
    <property type="protein sequence ID" value="KAJ5345813.1"/>
    <property type="molecule type" value="Genomic_DNA"/>
</dbReference>
<dbReference type="Proteomes" id="UP001147695">
    <property type="component" value="Unassembled WGS sequence"/>
</dbReference>
<dbReference type="AlphaFoldDB" id="A0A9W9QXB2"/>
<evidence type="ECO:0000313" key="3">
    <source>
        <dbReference type="Proteomes" id="UP001147695"/>
    </source>
</evidence>
<accession>A0A9W9QXB2</accession>
<proteinExistence type="predicted"/>
<sequence length="161" mass="18286">MQSSNWATTTHNGDAMDIDSGAPPSAPRGPRRQTQNAPIQRANRQYRRVTRHVFYIPVTFNVTFPSDMVIVGEARSSISRMFNAGTAHTIAAAFSPENRIPHVMIALSANHDNRERALSSVFRRLGQMLDMMQDGLGWLHPLPYRHPHFKVELVCNHDERR</sequence>
<feature type="compositionally biased region" description="Polar residues" evidence="1">
    <location>
        <begin position="1"/>
        <end position="12"/>
    </location>
</feature>
<reference evidence="2" key="2">
    <citation type="journal article" date="2023" name="IMA Fungus">
        <title>Comparative genomic study of the Penicillium genus elucidates a diverse pangenome and 15 lateral gene transfer events.</title>
        <authorList>
            <person name="Petersen C."/>
            <person name="Sorensen T."/>
            <person name="Nielsen M.R."/>
            <person name="Sondergaard T.E."/>
            <person name="Sorensen J.L."/>
            <person name="Fitzpatrick D.A."/>
            <person name="Frisvad J.C."/>
            <person name="Nielsen K.L."/>
        </authorList>
    </citation>
    <scope>NUCLEOTIDE SEQUENCE</scope>
    <source>
        <strain evidence="2">IBT 35673</strain>
    </source>
</reference>
<reference evidence="2" key="1">
    <citation type="submission" date="2022-12" db="EMBL/GenBank/DDBJ databases">
        <authorList>
            <person name="Petersen C."/>
        </authorList>
    </citation>
    <scope>NUCLEOTIDE SEQUENCE</scope>
    <source>
        <strain evidence="2">IBT 35673</strain>
    </source>
</reference>